<organism evidence="2 3">
    <name type="scientific">Polyporus arcularius HHB13444</name>
    <dbReference type="NCBI Taxonomy" id="1314778"/>
    <lineage>
        <taxon>Eukaryota</taxon>
        <taxon>Fungi</taxon>
        <taxon>Dikarya</taxon>
        <taxon>Basidiomycota</taxon>
        <taxon>Agaricomycotina</taxon>
        <taxon>Agaricomycetes</taxon>
        <taxon>Polyporales</taxon>
        <taxon>Polyporaceae</taxon>
        <taxon>Polyporus</taxon>
    </lineage>
</organism>
<dbReference type="EMBL" id="ML211321">
    <property type="protein sequence ID" value="TFK84366.1"/>
    <property type="molecule type" value="Genomic_DNA"/>
</dbReference>
<keyword evidence="1" id="KW-0732">Signal</keyword>
<evidence type="ECO:0008006" key="4">
    <source>
        <dbReference type="Google" id="ProtNLM"/>
    </source>
</evidence>
<feature type="signal peptide" evidence="1">
    <location>
        <begin position="1"/>
        <end position="18"/>
    </location>
</feature>
<dbReference type="InParanoid" id="A0A5C3P3Y1"/>
<accession>A0A5C3P3Y1</accession>
<evidence type="ECO:0000313" key="3">
    <source>
        <dbReference type="Proteomes" id="UP000308197"/>
    </source>
</evidence>
<feature type="chain" id="PRO_5022883084" description="Secreted protein" evidence="1">
    <location>
        <begin position="19"/>
        <end position="122"/>
    </location>
</feature>
<dbReference type="AlphaFoldDB" id="A0A5C3P3Y1"/>
<proteinExistence type="predicted"/>
<keyword evidence="3" id="KW-1185">Reference proteome</keyword>
<name>A0A5C3P3Y1_9APHY</name>
<protein>
    <recommendedName>
        <fullName evidence="4">Secreted protein</fullName>
    </recommendedName>
</protein>
<reference evidence="2 3" key="1">
    <citation type="journal article" date="2019" name="Nat. Ecol. Evol.">
        <title>Megaphylogeny resolves global patterns of mushroom evolution.</title>
        <authorList>
            <person name="Varga T."/>
            <person name="Krizsan K."/>
            <person name="Foldi C."/>
            <person name="Dima B."/>
            <person name="Sanchez-Garcia M."/>
            <person name="Sanchez-Ramirez S."/>
            <person name="Szollosi G.J."/>
            <person name="Szarkandi J.G."/>
            <person name="Papp V."/>
            <person name="Albert L."/>
            <person name="Andreopoulos W."/>
            <person name="Angelini C."/>
            <person name="Antonin V."/>
            <person name="Barry K.W."/>
            <person name="Bougher N.L."/>
            <person name="Buchanan P."/>
            <person name="Buyck B."/>
            <person name="Bense V."/>
            <person name="Catcheside P."/>
            <person name="Chovatia M."/>
            <person name="Cooper J."/>
            <person name="Damon W."/>
            <person name="Desjardin D."/>
            <person name="Finy P."/>
            <person name="Geml J."/>
            <person name="Haridas S."/>
            <person name="Hughes K."/>
            <person name="Justo A."/>
            <person name="Karasinski D."/>
            <person name="Kautmanova I."/>
            <person name="Kiss B."/>
            <person name="Kocsube S."/>
            <person name="Kotiranta H."/>
            <person name="LaButti K.M."/>
            <person name="Lechner B.E."/>
            <person name="Liimatainen K."/>
            <person name="Lipzen A."/>
            <person name="Lukacs Z."/>
            <person name="Mihaltcheva S."/>
            <person name="Morgado L.N."/>
            <person name="Niskanen T."/>
            <person name="Noordeloos M.E."/>
            <person name="Ohm R.A."/>
            <person name="Ortiz-Santana B."/>
            <person name="Ovrebo C."/>
            <person name="Racz N."/>
            <person name="Riley R."/>
            <person name="Savchenko A."/>
            <person name="Shiryaev A."/>
            <person name="Soop K."/>
            <person name="Spirin V."/>
            <person name="Szebenyi C."/>
            <person name="Tomsovsky M."/>
            <person name="Tulloss R.E."/>
            <person name="Uehling J."/>
            <person name="Grigoriev I.V."/>
            <person name="Vagvolgyi C."/>
            <person name="Papp T."/>
            <person name="Martin F.M."/>
            <person name="Miettinen O."/>
            <person name="Hibbett D.S."/>
            <person name="Nagy L.G."/>
        </authorList>
    </citation>
    <scope>NUCLEOTIDE SEQUENCE [LARGE SCALE GENOMIC DNA]</scope>
    <source>
        <strain evidence="2 3">HHB13444</strain>
    </source>
</reference>
<sequence length="122" mass="13684">MVTMVLTVLSCMTMYGRAYSQYASSCKEARETPTAGEAMRTTLSSGQCRAPPLREDTEWWMQWIAGSEDDASCTERHNAAALRQQFPNPAPSSREPCTHTVHMLGGFTRGHLYKVRSCVIEY</sequence>
<evidence type="ECO:0000256" key="1">
    <source>
        <dbReference type="SAM" id="SignalP"/>
    </source>
</evidence>
<evidence type="ECO:0000313" key="2">
    <source>
        <dbReference type="EMBL" id="TFK84366.1"/>
    </source>
</evidence>
<gene>
    <name evidence="2" type="ORF">K466DRAFT_227607</name>
</gene>
<dbReference type="Proteomes" id="UP000308197">
    <property type="component" value="Unassembled WGS sequence"/>
</dbReference>